<evidence type="ECO:0000256" key="2">
    <source>
        <dbReference type="SAM" id="Phobius"/>
    </source>
</evidence>
<dbReference type="EMBL" id="LN831776">
    <property type="protein sequence ID" value="CQR52998.1"/>
    <property type="molecule type" value="Genomic_DNA"/>
</dbReference>
<accession>A0A0E4CUW8</accession>
<reference evidence="4" key="1">
    <citation type="submission" date="2015-03" db="EMBL/GenBank/DDBJ databases">
        <authorList>
            <person name="Wibberg D."/>
        </authorList>
    </citation>
    <scope>NUCLEOTIDE SEQUENCE [LARGE SCALE GENOMIC DNA]</scope>
</reference>
<feature type="transmembrane region" description="Helical" evidence="2">
    <location>
        <begin position="184"/>
        <end position="202"/>
    </location>
</feature>
<evidence type="ECO:0000313" key="4">
    <source>
        <dbReference type="Proteomes" id="UP000033163"/>
    </source>
</evidence>
<feature type="transmembrane region" description="Helical" evidence="2">
    <location>
        <begin position="513"/>
        <end position="535"/>
    </location>
</feature>
<organism evidence="3 4">
    <name type="scientific">Paenibacillus riograndensis SBR5</name>
    <dbReference type="NCBI Taxonomy" id="1073571"/>
    <lineage>
        <taxon>Bacteria</taxon>
        <taxon>Bacillati</taxon>
        <taxon>Bacillota</taxon>
        <taxon>Bacilli</taxon>
        <taxon>Bacillales</taxon>
        <taxon>Paenibacillaceae</taxon>
        <taxon>Paenibacillus</taxon>
        <taxon>Paenibacillus sonchi group</taxon>
    </lineage>
</organism>
<proteinExistence type="predicted"/>
<feature type="transmembrane region" description="Helical" evidence="2">
    <location>
        <begin position="249"/>
        <end position="275"/>
    </location>
</feature>
<evidence type="ECO:0000256" key="1">
    <source>
        <dbReference type="SAM" id="MobiDB-lite"/>
    </source>
</evidence>
<feature type="transmembrane region" description="Helical" evidence="2">
    <location>
        <begin position="476"/>
        <end position="493"/>
    </location>
</feature>
<feature type="transmembrane region" description="Helical" evidence="2">
    <location>
        <begin position="449"/>
        <end position="469"/>
    </location>
</feature>
<feature type="transmembrane region" description="Helical" evidence="2">
    <location>
        <begin position="21"/>
        <end position="39"/>
    </location>
</feature>
<gene>
    <name evidence="3" type="ORF">PRIO_1134</name>
</gene>
<name>A0A0E4CUW8_9BACL</name>
<keyword evidence="2" id="KW-0472">Membrane</keyword>
<dbReference type="AlphaFoldDB" id="A0A0E4CUW8"/>
<sequence length="544" mass="59469">MSKVHTIYHLARADFLERTRRYSFFVTAVLAVFAAYLFVPPADSNYVTFYLGNYRGVYNSAWVGGTVAVSTTMFLTLVGFFLVKNSIDRDLRTRVGFIISGTPLKKRHYLLGKALSNFAVLSVIAFLMMVVALLMQLIRGEDMTIHILDIVLPFLIVVFPQLAVVAALAVVFESRTLLRGAAGNLIYLALFIATVTISINNGNLSTGIISGQMQNDLKQINPAYDGEFGQGIMFLDKPLSLFQWHGMHWSGSIVGMQLLLFAAALALCLLAALLFKGFAELPASRQGQAYSRRSRRAGPEKKAVSPLSGESEQSQQAAANAPGLPAAALTPVVYRFRFMALVKAELGLMLKGSSWLWFAVGAALNILCLLLPLDNSFSFFWPLAWIWPLTLWSAMGCREVMHGTHLFLAASPKLIARQLPAIWAAGYIVTAAAGGGILVRLLIEGDMVHALYWLLGSLFIPTLALVSGVITHSKKLFEVLYMLLWYIGPFNQAPGVNFLGTDLPARSLGQAGFSAWLPLAVCFALTVVLLISAFVGRRRLAAVH</sequence>
<feature type="region of interest" description="Disordered" evidence="1">
    <location>
        <begin position="290"/>
        <end position="311"/>
    </location>
</feature>
<keyword evidence="2" id="KW-0812">Transmembrane</keyword>
<dbReference type="PATRIC" id="fig|1073571.4.peg.1170"/>
<dbReference type="RefSeq" id="WP_046501377.1">
    <property type="nucleotide sequence ID" value="NZ_LN831776.1"/>
</dbReference>
<feature type="transmembrane region" description="Helical" evidence="2">
    <location>
        <begin position="114"/>
        <end position="138"/>
    </location>
</feature>
<evidence type="ECO:0000313" key="3">
    <source>
        <dbReference type="EMBL" id="CQR52998.1"/>
    </source>
</evidence>
<dbReference type="HOGENOM" id="CLU_039027_0_0_9"/>
<feature type="transmembrane region" description="Helical" evidence="2">
    <location>
        <begin position="150"/>
        <end position="172"/>
    </location>
</feature>
<dbReference type="Proteomes" id="UP000033163">
    <property type="component" value="Chromosome I"/>
</dbReference>
<feature type="transmembrane region" description="Helical" evidence="2">
    <location>
        <begin position="59"/>
        <end position="83"/>
    </location>
</feature>
<protein>
    <submittedName>
        <fullName evidence="3">Tat pathway signal sequence domain protein</fullName>
    </submittedName>
</protein>
<dbReference type="KEGG" id="pri:PRIO_1134"/>
<keyword evidence="2" id="KW-1133">Transmembrane helix</keyword>
<feature type="transmembrane region" description="Helical" evidence="2">
    <location>
        <begin position="421"/>
        <end position="443"/>
    </location>
</feature>
<feature type="transmembrane region" description="Helical" evidence="2">
    <location>
        <begin position="379"/>
        <end position="400"/>
    </location>
</feature>
<feature type="transmembrane region" description="Helical" evidence="2">
    <location>
        <begin position="355"/>
        <end position="373"/>
    </location>
</feature>